<feature type="binding site" evidence="12">
    <location>
        <position position="557"/>
    </location>
    <ligand>
        <name>Zn(2+)</name>
        <dbReference type="ChEBI" id="CHEBI:29105"/>
    </ligand>
</feature>
<dbReference type="eggNOG" id="COG0013">
    <property type="taxonomic scope" value="Bacteria"/>
</dbReference>
<evidence type="ECO:0000313" key="15">
    <source>
        <dbReference type="EMBL" id="ACR13831.1"/>
    </source>
</evidence>
<dbReference type="FunFam" id="3.10.310.40:FF:000001">
    <property type="entry name" value="Alanine--tRNA ligase"/>
    <property type="match status" value="1"/>
</dbReference>
<dbReference type="GO" id="GO:0005524">
    <property type="term" value="F:ATP binding"/>
    <property type="evidence" value="ECO:0007669"/>
    <property type="project" value="UniProtKB-UniRule"/>
</dbReference>
<comment type="function">
    <text evidence="12">Catalyzes the attachment of alanine to tRNA(Ala) in a two-step reaction: alanine is first activated by ATP to form Ala-AMP and then transferred to the acceptor end of tRNA(Ala). Also edits incorrectly charged Ser-tRNA(Ala) and Gly-tRNA(Ala) via its editing domain.</text>
</comment>
<name>C5BMQ0_TERTT</name>
<dbReference type="PRINTS" id="PR00980">
    <property type="entry name" value="TRNASYNTHALA"/>
</dbReference>
<dbReference type="Proteomes" id="UP000009080">
    <property type="component" value="Chromosome"/>
</dbReference>
<dbReference type="InterPro" id="IPR009000">
    <property type="entry name" value="Transl_B-barrel_sf"/>
</dbReference>
<dbReference type="Gene3D" id="3.30.54.20">
    <property type="match status" value="1"/>
</dbReference>
<evidence type="ECO:0000256" key="6">
    <source>
        <dbReference type="ARBA" id="ARBA00022741"/>
    </source>
</evidence>
<gene>
    <name evidence="12 15" type="primary">alaS</name>
    <name evidence="15" type="ordered locus">TERTU_2811</name>
</gene>
<keyword evidence="3 12" id="KW-0820">tRNA-binding</keyword>
<dbReference type="HAMAP" id="MF_00036_B">
    <property type="entry name" value="Ala_tRNA_synth_B"/>
    <property type="match status" value="1"/>
</dbReference>
<dbReference type="Pfam" id="PF01411">
    <property type="entry name" value="tRNA-synt_2c"/>
    <property type="match status" value="1"/>
</dbReference>
<dbReference type="GO" id="GO:0006419">
    <property type="term" value="P:alanyl-tRNA aminoacylation"/>
    <property type="evidence" value="ECO:0007669"/>
    <property type="project" value="UniProtKB-UniRule"/>
</dbReference>
<dbReference type="InterPro" id="IPR018164">
    <property type="entry name" value="Ala-tRNA-synth_IIc_N"/>
</dbReference>
<dbReference type="Pfam" id="PF02272">
    <property type="entry name" value="DHHA1"/>
    <property type="match status" value="1"/>
</dbReference>
<dbReference type="SMART" id="SM00863">
    <property type="entry name" value="tRNA_SAD"/>
    <property type="match status" value="1"/>
</dbReference>
<keyword evidence="13" id="KW-0175">Coiled coil</keyword>
<protein>
    <recommendedName>
        <fullName evidence="12">Alanine--tRNA ligase</fullName>
        <ecNumber evidence="12">6.1.1.7</ecNumber>
    </recommendedName>
    <alternativeName>
        <fullName evidence="12">Alanyl-tRNA synthetase</fullName>
        <shortName evidence="12">AlaRS</shortName>
    </alternativeName>
</protein>
<comment type="similarity">
    <text evidence="2 12">Belongs to the class-II aminoacyl-tRNA synthetase family.</text>
</comment>
<dbReference type="HOGENOM" id="CLU_004485_1_1_6"/>
<dbReference type="FunFam" id="3.30.54.20:FF:000001">
    <property type="entry name" value="Alanine--tRNA ligase"/>
    <property type="match status" value="1"/>
</dbReference>
<dbReference type="RefSeq" id="WP_015819946.1">
    <property type="nucleotide sequence ID" value="NC_012997.1"/>
</dbReference>
<dbReference type="EC" id="6.1.1.7" evidence="12"/>
<dbReference type="AlphaFoldDB" id="C5BMQ0"/>
<dbReference type="InterPro" id="IPR003156">
    <property type="entry name" value="DHHA1_dom"/>
</dbReference>
<keyword evidence="11 12" id="KW-0030">Aminoacyl-tRNA synthetase</keyword>
<dbReference type="InterPro" id="IPR018162">
    <property type="entry name" value="Ala-tRNA-ligase_IIc_anticod-bd"/>
</dbReference>
<keyword evidence="4 12" id="KW-0436">Ligase</keyword>
<organism evidence="15 16">
    <name type="scientific">Teredinibacter turnerae (strain ATCC 39867 / T7901)</name>
    <dbReference type="NCBI Taxonomy" id="377629"/>
    <lineage>
        <taxon>Bacteria</taxon>
        <taxon>Pseudomonadati</taxon>
        <taxon>Pseudomonadota</taxon>
        <taxon>Gammaproteobacteria</taxon>
        <taxon>Cellvibrionales</taxon>
        <taxon>Cellvibrionaceae</taxon>
        <taxon>Teredinibacter</taxon>
    </lineage>
</organism>
<dbReference type="SUPFAM" id="SSF50447">
    <property type="entry name" value="Translation proteins"/>
    <property type="match status" value="1"/>
</dbReference>
<keyword evidence="10 12" id="KW-0648">Protein biosynthesis</keyword>
<dbReference type="InterPro" id="IPR045864">
    <property type="entry name" value="aa-tRNA-synth_II/BPL/LPL"/>
</dbReference>
<feature type="binding site" evidence="12">
    <location>
        <position position="660"/>
    </location>
    <ligand>
        <name>Zn(2+)</name>
        <dbReference type="ChEBI" id="CHEBI:29105"/>
    </ligand>
</feature>
<evidence type="ECO:0000256" key="9">
    <source>
        <dbReference type="ARBA" id="ARBA00022884"/>
    </source>
</evidence>
<sequence length="866" mass="94000">MMKSAEIRDAFLKYFAEQGHEVVNSSSLVPGNDPTLLFTNAGMVQFKDVFLGAEKRPYSRATSSQRCVRAGGKHNDLENVGYTARHHTFFEMLGNFSFGDYFKRDAIRFGWEFLTKVLGLPAERLWVTVHISDDEAADIWLKEVGVSADRFSRLDEDNFWQMGDTGPCGPSSEIFYDHGADVPGGPPGSENDDLDRYIEIWNLVFMQFERQSNGELVPLPRPSVDTGMGLERIAAVMQGVHSNYEIDLFQALLRAAATATGTSDLENKSLRVIADHIRSCSFLVCDGVLPSNEGRGYVLRRIMRRAIRHGHKLGQTNSFFHTLVAALVEQMGDAYPELRQHQAQIEKVLLTEEQQFAKTLDKGMAILEDSLAGLDGSVIPGETVFTLYDTYGFPVDLTNDIARERSLTLDLDGYESLMEAQKARARASGSFKMDYTANLSLEGTTEFLGYTHLEESGKVQALFKDGEKVSQLNEGDEGVIVLSRTPFYGESGGQAGDTGYISTVAGKFEVRDCQKSGSNHLHIGVMLSGSIAEQNEVTACVDQSVRAATALNHSATHLLHAALRKVLGDHVTQKGSLVDSQRLRFDFSHFEAVKPAELKQIERIVNGEIRRNTVVTTELCDMDTAKERGAMMLFGEKYGDEVRVLSMGEGFSVELCGGTHVSRTGDIGLMRIISEGGIASGVRRIEAVTGEHALVAVESQAELLSTVAGALKSGAESLPEKLEQLLARNKMLEKELAAANSKLAAASADEWLGEAQEIEGLKLLVKSLEGVDAKSLLSTLDQLKNKLGSCAIILASVNEGKIALAAGVSADSTKRLRAGDLLKYVATQVGGKGGGRPDMAQGAGSDVAALPGALASVPAWVQDQLS</sequence>
<evidence type="ECO:0000256" key="4">
    <source>
        <dbReference type="ARBA" id="ARBA00022598"/>
    </source>
</evidence>
<dbReference type="PROSITE" id="PS50860">
    <property type="entry name" value="AA_TRNA_LIGASE_II_ALA"/>
    <property type="match status" value="1"/>
</dbReference>
<evidence type="ECO:0000256" key="11">
    <source>
        <dbReference type="ARBA" id="ARBA00023146"/>
    </source>
</evidence>
<dbReference type="InterPro" id="IPR002318">
    <property type="entry name" value="Ala-tRNA-lgiase_IIc"/>
</dbReference>
<dbReference type="EMBL" id="CP001614">
    <property type="protein sequence ID" value="ACR13831.1"/>
    <property type="molecule type" value="Genomic_DNA"/>
</dbReference>
<dbReference type="SUPFAM" id="SSF55681">
    <property type="entry name" value="Class II aaRS and biotin synthetases"/>
    <property type="match status" value="1"/>
</dbReference>
<dbReference type="GO" id="GO:0045892">
    <property type="term" value="P:negative regulation of DNA-templated transcription"/>
    <property type="evidence" value="ECO:0007669"/>
    <property type="project" value="TreeGrafter"/>
</dbReference>
<dbReference type="InterPro" id="IPR050058">
    <property type="entry name" value="Ala-tRNA_ligase"/>
</dbReference>
<dbReference type="SUPFAM" id="SSF101353">
    <property type="entry name" value="Putative anticodon-binding domain of alanyl-tRNA synthetase (AlaRS)"/>
    <property type="match status" value="1"/>
</dbReference>
<comment type="subcellular location">
    <subcellularLocation>
        <location evidence="1 12">Cytoplasm</location>
    </subcellularLocation>
</comment>
<dbReference type="SUPFAM" id="SSF55186">
    <property type="entry name" value="ThrRS/AlaRS common domain"/>
    <property type="match status" value="1"/>
</dbReference>
<dbReference type="OrthoDB" id="9803884at2"/>
<evidence type="ECO:0000256" key="12">
    <source>
        <dbReference type="HAMAP-Rule" id="MF_00036"/>
    </source>
</evidence>
<comment type="cofactor">
    <cofactor evidence="12">
        <name>Zn(2+)</name>
        <dbReference type="ChEBI" id="CHEBI:29105"/>
    </cofactor>
    <text evidence="12">Binds 1 zinc ion per subunit.</text>
</comment>
<reference evidence="15 16" key="1">
    <citation type="journal article" date="2009" name="PLoS ONE">
        <title>The complete genome of Teredinibacter turnerae T7901: an intracellular endosymbiont of marine wood-boring bivalves (shipworms).</title>
        <authorList>
            <person name="Yang J.C."/>
            <person name="Madupu R."/>
            <person name="Durkin A.S."/>
            <person name="Ekborg N.A."/>
            <person name="Pedamallu C.S."/>
            <person name="Hostetler J.B."/>
            <person name="Radune D."/>
            <person name="Toms B.S."/>
            <person name="Henrissat B."/>
            <person name="Coutinho P.M."/>
            <person name="Schwarz S."/>
            <person name="Field L."/>
            <person name="Trindade-Silva A.E."/>
            <person name="Soares C.A.G."/>
            <person name="Elshahawi S."/>
            <person name="Hanora A."/>
            <person name="Schmidt E.W."/>
            <person name="Haygood M.G."/>
            <person name="Posfai J."/>
            <person name="Benner J."/>
            <person name="Madinger C."/>
            <person name="Nove J."/>
            <person name="Anton B."/>
            <person name="Chaudhary K."/>
            <person name="Foster J."/>
            <person name="Holman A."/>
            <person name="Kumar S."/>
            <person name="Lessard P.A."/>
            <person name="Luyten Y.A."/>
            <person name="Slatko B."/>
            <person name="Wood N."/>
            <person name="Wu B."/>
            <person name="Teplitski M."/>
            <person name="Mougous J.D."/>
            <person name="Ward N."/>
            <person name="Eisen J.A."/>
            <person name="Badger J.H."/>
            <person name="Distel D.L."/>
        </authorList>
    </citation>
    <scope>NUCLEOTIDE SEQUENCE [LARGE SCALE GENOMIC DNA]</scope>
    <source>
        <strain evidence="16">ATCC 39867 / T7901</strain>
    </source>
</reference>
<comment type="catalytic activity">
    <reaction evidence="12">
        <text>tRNA(Ala) + L-alanine + ATP = L-alanyl-tRNA(Ala) + AMP + diphosphate</text>
        <dbReference type="Rhea" id="RHEA:12540"/>
        <dbReference type="Rhea" id="RHEA-COMP:9657"/>
        <dbReference type="Rhea" id="RHEA-COMP:9923"/>
        <dbReference type="ChEBI" id="CHEBI:30616"/>
        <dbReference type="ChEBI" id="CHEBI:33019"/>
        <dbReference type="ChEBI" id="CHEBI:57972"/>
        <dbReference type="ChEBI" id="CHEBI:78442"/>
        <dbReference type="ChEBI" id="CHEBI:78497"/>
        <dbReference type="ChEBI" id="CHEBI:456215"/>
        <dbReference type="EC" id="6.1.1.7"/>
    </reaction>
</comment>
<keyword evidence="12" id="KW-0963">Cytoplasm</keyword>
<dbReference type="KEGG" id="ttu:TERTU_2811"/>
<dbReference type="InterPro" id="IPR018165">
    <property type="entry name" value="Ala-tRNA-synth_IIc_core"/>
</dbReference>
<evidence type="ECO:0000256" key="3">
    <source>
        <dbReference type="ARBA" id="ARBA00022555"/>
    </source>
</evidence>
<keyword evidence="7 12" id="KW-0862">Zinc</keyword>
<keyword evidence="8 12" id="KW-0067">ATP-binding</keyword>
<keyword evidence="6 12" id="KW-0547">Nucleotide-binding</keyword>
<dbReference type="GO" id="GO:0005829">
    <property type="term" value="C:cytosol"/>
    <property type="evidence" value="ECO:0007669"/>
    <property type="project" value="TreeGrafter"/>
</dbReference>
<dbReference type="InterPro" id="IPR023033">
    <property type="entry name" value="Ala_tRNA_ligase_euk/bac"/>
</dbReference>
<dbReference type="PANTHER" id="PTHR11777:SF9">
    <property type="entry name" value="ALANINE--TRNA LIGASE, CYTOPLASMIC"/>
    <property type="match status" value="1"/>
</dbReference>
<dbReference type="FunFam" id="3.30.930.10:FF:000004">
    <property type="entry name" value="Alanine--tRNA ligase"/>
    <property type="match status" value="1"/>
</dbReference>
<proteinExistence type="inferred from homology"/>
<dbReference type="Gene3D" id="3.30.930.10">
    <property type="entry name" value="Bira Bifunctional Protein, Domain 2"/>
    <property type="match status" value="1"/>
</dbReference>
<dbReference type="Pfam" id="PF07973">
    <property type="entry name" value="tRNA_SAD"/>
    <property type="match status" value="1"/>
</dbReference>
<dbReference type="GO" id="GO:0000049">
    <property type="term" value="F:tRNA binding"/>
    <property type="evidence" value="ECO:0007669"/>
    <property type="project" value="UniProtKB-KW"/>
</dbReference>
<evidence type="ECO:0000256" key="5">
    <source>
        <dbReference type="ARBA" id="ARBA00022723"/>
    </source>
</evidence>
<feature type="binding site" evidence="12">
    <location>
        <position position="656"/>
    </location>
    <ligand>
        <name>Zn(2+)</name>
        <dbReference type="ChEBI" id="CHEBI:29105"/>
    </ligand>
</feature>
<dbReference type="FunFam" id="2.40.30.130:FF:000001">
    <property type="entry name" value="Alanine--tRNA ligase"/>
    <property type="match status" value="1"/>
</dbReference>
<dbReference type="PANTHER" id="PTHR11777">
    <property type="entry name" value="ALANYL-TRNA SYNTHETASE"/>
    <property type="match status" value="1"/>
</dbReference>
<evidence type="ECO:0000256" key="10">
    <source>
        <dbReference type="ARBA" id="ARBA00022917"/>
    </source>
</evidence>
<feature type="coiled-coil region" evidence="13">
    <location>
        <begin position="715"/>
        <end position="749"/>
    </location>
</feature>
<evidence type="ECO:0000256" key="1">
    <source>
        <dbReference type="ARBA" id="ARBA00004496"/>
    </source>
</evidence>
<dbReference type="GO" id="GO:0008270">
    <property type="term" value="F:zinc ion binding"/>
    <property type="evidence" value="ECO:0007669"/>
    <property type="project" value="UniProtKB-UniRule"/>
</dbReference>
<dbReference type="GO" id="GO:0002161">
    <property type="term" value="F:aminoacyl-tRNA deacylase activity"/>
    <property type="evidence" value="ECO:0007669"/>
    <property type="project" value="TreeGrafter"/>
</dbReference>
<evidence type="ECO:0000313" key="16">
    <source>
        <dbReference type="Proteomes" id="UP000009080"/>
    </source>
</evidence>
<dbReference type="CDD" id="cd00673">
    <property type="entry name" value="AlaRS_core"/>
    <property type="match status" value="1"/>
</dbReference>
<feature type="domain" description="Alanyl-transfer RNA synthetases family profile" evidence="14">
    <location>
        <begin position="2"/>
        <end position="699"/>
    </location>
</feature>
<dbReference type="Gene3D" id="3.30.980.10">
    <property type="entry name" value="Threonyl-trna Synthetase, Chain A, domain 2"/>
    <property type="match status" value="1"/>
</dbReference>
<evidence type="ECO:0000256" key="13">
    <source>
        <dbReference type="SAM" id="Coils"/>
    </source>
</evidence>
<dbReference type="NCBIfam" id="TIGR00344">
    <property type="entry name" value="alaS"/>
    <property type="match status" value="1"/>
</dbReference>
<feature type="binding site" evidence="12">
    <location>
        <position position="553"/>
    </location>
    <ligand>
        <name>Zn(2+)</name>
        <dbReference type="ChEBI" id="CHEBI:29105"/>
    </ligand>
</feature>
<dbReference type="STRING" id="377629.TERTU_2811"/>
<dbReference type="Gene3D" id="3.10.310.40">
    <property type="match status" value="1"/>
</dbReference>
<dbReference type="GO" id="GO:0004813">
    <property type="term" value="F:alanine-tRNA ligase activity"/>
    <property type="evidence" value="ECO:0007669"/>
    <property type="project" value="UniProtKB-UniRule"/>
</dbReference>
<keyword evidence="16" id="KW-1185">Reference proteome</keyword>
<evidence type="ECO:0000259" key="14">
    <source>
        <dbReference type="PROSITE" id="PS50860"/>
    </source>
</evidence>
<keyword evidence="9 12" id="KW-0694">RNA-binding</keyword>
<keyword evidence="5 12" id="KW-0479">Metal-binding</keyword>
<accession>C5BMQ0</accession>
<comment type="domain">
    <text evidence="12">Consists of three domains; the N-terminal catalytic domain, the editing domain and the C-terminal C-Ala domain. The editing domain removes incorrectly charged amino acids, while the C-Ala domain, along with tRNA(Ala), serves as a bridge to cooperatively bring together the editing and aminoacylation centers thus stimulating deacylation of misacylated tRNAs.</text>
</comment>
<evidence type="ECO:0000256" key="2">
    <source>
        <dbReference type="ARBA" id="ARBA00008226"/>
    </source>
</evidence>
<dbReference type="FunFam" id="3.30.980.10:FF:000004">
    <property type="entry name" value="Alanine--tRNA ligase, cytoplasmic"/>
    <property type="match status" value="1"/>
</dbReference>
<evidence type="ECO:0000256" key="7">
    <source>
        <dbReference type="ARBA" id="ARBA00022833"/>
    </source>
</evidence>
<dbReference type="InterPro" id="IPR018163">
    <property type="entry name" value="Thr/Ala-tRNA-synth_IIc_edit"/>
</dbReference>
<dbReference type="InterPro" id="IPR012947">
    <property type="entry name" value="tRNA_SAD"/>
</dbReference>
<dbReference type="Gene3D" id="6.10.250.550">
    <property type="match status" value="1"/>
</dbReference>
<dbReference type="Gene3D" id="2.40.30.130">
    <property type="match status" value="1"/>
</dbReference>
<evidence type="ECO:0000256" key="8">
    <source>
        <dbReference type="ARBA" id="ARBA00022840"/>
    </source>
</evidence>